<accession>A0A3P8CAL3</accession>
<organism evidence="4 5">
    <name type="scientific">Heligmosomoides polygyrus</name>
    <name type="common">Parasitic roundworm</name>
    <dbReference type="NCBI Taxonomy" id="6339"/>
    <lineage>
        <taxon>Eukaryota</taxon>
        <taxon>Metazoa</taxon>
        <taxon>Ecdysozoa</taxon>
        <taxon>Nematoda</taxon>
        <taxon>Chromadorea</taxon>
        <taxon>Rhabditida</taxon>
        <taxon>Rhabditina</taxon>
        <taxon>Rhabditomorpha</taxon>
        <taxon>Strongyloidea</taxon>
        <taxon>Heligmosomidae</taxon>
        <taxon>Heligmosomoides</taxon>
    </lineage>
</organism>
<keyword evidence="2" id="KW-0732">Signal</keyword>
<feature type="chain" id="PRO_5044551629" evidence="2">
    <location>
        <begin position="26"/>
        <end position="364"/>
    </location>
</feature>
<dbReference type="AlphaFoldDB" id="A0A183FRK2"/>
<accession>A0A183FRK2</accession>
<feature type="compositionally biased region" description="Acidic residues" evidence="1">
    <location>
        <begin position="237"/>
        <end position="248"/>
    </location>
</feature>
<evidence type="ECO:0000313" key="5">
    <source>
        <dbReference type="WBParaSite" id="HPBE_0001047101-mRNA-1"/>
    </source>
</evidence>
<evidence type="ECO:0000256" key="1">
    <source>
        <dbReference type="SAM" id="MobiDB-lite"/>
    </source>
</evidence>
<gene>
    <name evidence="3" type="ORF">HPBE_LOCUS10472</name>
</gene>
<dbReference type="WBParaSite" id="HPBE_0001047101-mRNA-1">
    <property type="protein sequence ID" value="HPBE_0001047101-mRNA-1"/>
    <property type="gene ID" value="HPBE_0001047101"/>
</dbReference>
<feature type="signal peptide" evidence="2">
    <location>
        <begin position="1"/>
        <end position="25"/>
    </location>
</feature>
<feature type="compositionally biased region" description="Acidic residues" evidence="1">
    <location>
        <begin position="339"/>
        <end position="348"/>
    </location>
</feature>
<name>A0A183FRK2_HELPZ</name>
<feature type="region of interest" description="Disordered" evidence="1">
    <location>
        <begin position="189"/>
        <end position="356"/>
    </location>
</feature>
<feature type="compositionally biased region" description="Basic and acidic residues" evidence="1">
    <location>
        <begin position="269"/>
        <end position="287"/>
    </location>
</feature>
<protein>
    <submittedName>
        <fullName evidence="5">Major sperm protein</fullName>
    </submittedName>
</protein>
<reference evidence="5" key="2">
    <citation type="submission" date="2019-09" db="UniProtKB">
        <authorList>
            <consortium name="WormBaseParasite"/>
        </authorList>
    </citation>
    <scope>IDENTIFICATION</scope>
</reference>
<feature type="compositionally biased region" description="Basic and acidic residues" evidence="1">
    <location>
        <begin position="221"/>
        <end position="236"/>
    </location>
</feature>
<sequence length="364" mass="41552">MRSIRIQMRCSSLALLAFVAVPLLAAPTSNQKPTALFSCPPEGLCYASPRNCVDNCNAAFSMLSKNNFTVYNITMMSPLSYTAVLIKEQGASKFDKAIICSFHAPKGIVARVNYPEPIVVHQFVDTTEPEGHTDTSYTQCSTSVSSRLPAPTKAKFKLISGKWQSELVLDERLAIDVVPAVENAKVMSNSERIDIPPPDVPTVRSEDEDDEKTSESFAQKRQFEKKAKESKKIIPKEEEEAEEEEEEERPIRLEKKKPVRKDDDDSDDDDKKKDSSEEVSKKEDKGKKTSGKGSKKQGKKVEDDDEDERKEKKTGKKKKNSKEDDEEEEEEERPRYREYEDEDEDEHEHDEGEKQYARFFFFRV</sequence>
<reference evidence="3 4" key="1">
    <citation type="submission" date="2018-11" db="EMBL/GenBank/DDBJ databases">
        <authorList>
            <consortium name="Pathogen Informatics"/>
        </authorList>
    </citation>
    <scope>NUCLEOTIDE SEQUENCE [LARGE SCALE GENOMIC DNA]</scope>
</reference>
<dbReference type="Proteomes" id="UP000050761">
    <property type="component" value="Unassembled WGS sequence"/>
</dbReference>
<proteinExistence type="predicted"/>
<evidence type="ECO:0000256" key="2">
    <source>
        <dbReference type="SAM" id="SignalP"/>
    </source>
</evidence>
<evidence type="ECO:0000313" key="3">
    <source>
        <dbReference type="EMBL" id="VDO85198.1"/>
    </source>
</evidence>
<dbReference type="EMBL" id="UZAH01026775">
    <property type="protein sequence ID" value="VDO85198.1"/>
    <property type="molecule type" value="Genomic_DNA"/>
</dbReference>
<dbReference type="OrthoDB" id="5846596at2759"/>
<keyword evidence="4" id="KW-1185">Reference proteome</keyword>
<feature type="compositionally biased region" description="Basic residues" evidence="1">
    <location>
        <begin position="288"/>
        <end position="298"/>
    </location>
</feature>
<evidence type="ECO:0000313" key="4">
    <source>
        <dbReference type="Proteomes" id="UP000050761"/>
    </source>
</evidence>